<proteinExistence type="predicted"/>
<feature type="transmembrane region" description="Helical" evidence="1">
    <location>
        <begin position="20"/>
        <end position="53"/>
    </location>
</feature>
<sequence length="252" mass="28324">MIPQALTVPQSNPPPSILPFLTAFSIVIVIFISIIIFSVVASFAIIIFIYIICKYLIGSTSLDEHVSDLEAGETNENQRMIARSRILLTHHQTSSHGRDIMERSESNTWREGMERTIMIEKVAAPVSYGSSEVVAKCIDCAICLEDFENGELCQNFPVWLKRRNLDLRTSLLGKHDLAIRTRANLRPDCLSVSSGYATDQFVLGVPLGHRRPDFVPTGSHVARVRKRASSWAEVEVRARTSWRATRSDRDEP</sequence>
<gene>
    <name evidence="2" type="ORF">E5676_scaffold18G00260</name>
</gene>
<dbReference type="AlphaFoldDB" id="A0A5D3BTV2"/>
<comment type="caution">
    <text evidence="2">The sequence shown here is derived from an EMBL/GenBank/DDBJ whole genome shotgun (WGS) entry which is preliminary data.</text>
</comment>
<keyword evidence="1" id="KW-1133">Transmembrane helix</keyword>
<dbReference type="EMBL" id="SSTD01015735">
    <property type="protein sequence ID" value="TYK02232.1"/>
    <property type="molecule type" value="Genomic_DNA"/>
</dbReference>
<keyword evidence="1" id="KW-0472">Membrane</keyword>
<evidence type="ECO:0000256" key="1">
    <source>
        <dbReference type="SAM" id="Phobius"/>
    </source>
</evidence>
<organism evidence="2 3">
    <name type="scientific">Cucumis melo var. makuwa</name>
    <name type="common">Oriental melon</name>
    <dbReference type="NCBI Taxonomy" id="1194695"/>
    <lineage>
        <taxon>Eukaryota</taxon>
        <taxon>Viridiplantae</taxon>
        <taxon>Streptophyta</taxon>
        <taxon>Embryophyta</taxon>
        <taxon>Tracheophyta</taxon>
        <taxon>Spermatophyta</taxon>
        <taxon>Magnoliopsida</taxon>
        <taxon>eudicotyledons</taxon>
        <taxon>Gunneridae</taxon>
        <taxon>Pentapetalae</taxon>
        <taxon>rosids</taxon>
        <taxon>fabids</taxon>
        <taxon>Cucurbitales</taxon>
        <taxon>Cucurbitaceae</taxon>
        <taxon>Benincaseae</taxon>
        <taxon>Cucumis</taxon>
    </lineage>
</organism>
<keyword evidence="1" id="KW-0812">Transmembrane</keyword>
<name>A0A5D3BTV2_CUCMM</name>
<evidence type="ECO:0000313" key="2">
    <source>
        <dbReference type="EMBL" id="TYK02232.1"/>
    </source>
</evidence>
<accession>A0A5D3BTV2</accession>
<evidence type="ECO:0000313" key="3">
    <source>
        <dbReference type="Proteomes" id="UP000321947"/>
    </source>
</evidence>
<dbReference type="Proteomes" id="UP000321947">
    <property type="component" value="Unassembled WGS sequence"/>
</dbReference>
<protein>
    <submittedName>
        <fullName evidence="2">Putative RING-H2 finger protein ATL19</fullName>
    </submittedName>
</protein>
<reference evidence="2 3" key="1">
    <citation type="submission" date="2019-08" db="EMBL/GenBank/DDBJ databases">
        <title>Draft genome sequences of two oriental melons (Cucumis melo L. var makuwa).</title>
        <authorList>
            <person name="Kwon S.-Y."/>
        </authorList>
    </citation>
    <scope>NUCLEOTIDE SEQUENCE [LARGE SCALE GENOMIC DNA]</scope>
    <source>
        <strain evidence="3">cv. Chang Bougi</strain>
        <tissue evidence="2">Leaf</tissue>
    </source>
</reference>